<dbReference type="SUPFAM" id="SSF48208">
    <property type="entry name" value="Six-hairpin glycosidases"/>
    <property type="match status" value="1"/>
</dbReference>
<dbReference type="EC" id="3.2.1.28" evidence="2 6"/>
<dbReference type="PANTHER" id="PTHR23403">
    <property type="entry name" value="TREHALASE"/>
    <property type="match status" value="1"/>
</dbReference>
<evidence type="ECO:0000256" key="2">
    <source>
        <dbReference type="ARBA" id="ARBA00012757"/>
    </source>
</evidence>
<dbReference type="InterPro" id="IPR008928">
    <property type="entry name" value="6-hairpin_glycosidase_sf"/>
</dbReference>
<evidence type="ECO:0000256" key="5">
    <source>
        <dbReference type="ARBA" id="ARBA00023295"/>
    </source>
</evidence>
<dbReference type="AlphaFoldDB" id="A0A3P7QDK0"/>
<dbReference type="PRINTS" id="PR00744">
    <property type="entry name" value="GLHYDRLASE37"/>
</dbReference>
<gene>
    <name evidence="7" type="ORF">DME_LOCUS10701</name>
</gene>
<evidence type="ECO:0000256" key="6">
    <source>
        <dbReference type="RuleBase" id="RU361180"/>
    </source>
</evidence>
<evidence type="ECO:0000256" key="3">
    <source>
        <dbReference type="ARBA" id="ARBA00019905"/>
    </source>
</evidence>
<comment type="catalytic activity">
    <reaction evidence="6">
        <text>alpha,alpha-trehalose + H2O = alpha-D-glucose + beta-D-glucose</text>
        <dbReference type="Rhea" id="RHEA:32675"/>
        <dbReference type="ChEBI" id="CHEBI:15377"/>
        <dbReference type="ChEBI" id="CHEBI:15903"/>
        <dbReference type="ChEBI" id="CHEBI:16551"/>
        <dbReference type="ChEBI" id="CHEBI:17925"/>
        <dbReference type="EC" id="3.2.1.28"/>
    </reaction>
</comment>
<evidence type="ECO:0000313" key="8">
    <source>
        <dbReference type="Proteomes" id="UP000274756"/>
    </source>
</evidence>
<dbReference type="InterPro" id="IPR001661">
    <property type="entry name" value="Glyco_hydro_37"/>
</dbReference>
<name>A0A3P7QDK0_DRAME</name>
<evidence type="ECO:0000313" key="7">
    <source>
        <dbReference type="EMBL" id="VDN60728.1"/>
    </source>
</evidence>
<accession>A0A3P7QDK0</accession>
<proteinExistence type="inferred from homology"/>
<protein>
    <recommendedName>
        <fullName evidence="3 6">Trehalase</fullName>
        <ecNumber evidence="2 6">3.2.1.28</ecNumber>
    </recommendedName>
    <alternativeName>
        <fullName evidence="6">Alpha-trehalose glucohydrolase</fullName>
    </alternativeName>
</protein>
<dbReference type="STRING" id="318479.A0A3P7QDK0"/>
<dbReference type="Gene3D" id="1.50.10.10">
    <property type="match status" value="1"/>
</dbReference>
<keyword evidence="5 6" id="KW-0326">Glycosidase</keyword>
<dbReference type="GO" id="GO:0004555">
    <property type="term" value="F:alpha,alpha-trehalase activity"/>
    <property type="evidence" value="ECO:0007669"/>
    <property type="project" value="UniProtKB-EC"/>
</dbReference>
<reference evidence="7 8" key="1">
    <citation type="submission" date="2018-11" db="EMBL/GenBank/DDBJ databases">
        <authorList>
            <consortium name="Pathogen Informatics"/>
        </authorList>
    </citation>
    <scope>NUCLEOTIDE SEQUENCE [LARGE SCALE GENOMIC DNA]</scope>
</reference>
<dbReference type="Pfam" id="PF01204">
    <property type="entry name" value="Trehalase"/>
    <property type="match status" value="1"/>
</dbReference>
<dbReference type="PANTHER" id="PTHR23403:SF5">
    <property type="entry name" value="TREHALASE"/>
    <property type="match status" value="1"/>
</dbReference>
<organism evidence="7 8">
    <name type="scientific">Dracunculus medinensis</name>
    <name type="common">Guinea worm</name>
    <dbReference type="NCBI Taxonomy" id="318479"/>
    <lineage>
        <taxon>Eukaryota</taxon>
        <taxon>Metazoa</taxon>
        <taxon>Ecdysozoa</taxon>
        <taxon>Nematoda</taxon>
        <taxon>Chromadorea</taxon>
        <taxon>Rhabditida</taxon>
        <taxon>Spirurina</taxon>
        <taxon>Dracunculoidea</taxon>
        <taxon>Dracunculidae</taxon>
        <taxon>Dracunculus</taxon>
    </lineage>
</organism>
<keyword evidence="4 6" id="KW-0378">Hydrolase</keyword>
<dbReference type="EMBL" id="UYYG01001237">
    <property type="protein sequence ID" value="VDN60728.1"/>
    <property type="molecule type" value="Genomic_DNA"/>
</dbReference>
<dbReference type="InterPro" id="IPR012341">
    <property type="entry name" value="6hp_glycosidase-like_sf"/>
</dbReference>
<comment type="similarity">
    <text evidence="1 6">Belongs to the glycosyl hydrolase 37 family.</text>
</comment>
<sequence>MKAVNIHKLFPDSKTFVDMPMTKDPHEVWSEFEKIYDFKREHVEKSDLENFIKKYFTEAGTELTDCDLDDWKEMPKKLMRIQDNHLRKWALELNRMWLRLCRKVKPGVNSNRNSLIDVPYHFIVPGGRFREYYYWDAYWIIKGLIACEMYNTTKAMLMNFENLVDRLYGFIPNGGRIYYLRRSQPPFFAGMVYEYIEATKDYDFLKSILPAVIKELGFWQNYRTILIKKGKFTHRLFQYNTPTNVERPESFAADHMIGKQVHAADRPKLFQNIASAAESGWDFSSRWFQDKMSMRTIETTDIVPVDLNAIMCWNMKIISYLSYLAGDRDRSVCYEKQSNSFRRSMRSVFYDKKKGVWLDYNLRTERLNSEFYGYIAVPLFTKCYQQLNLRKSFQIVEFMNAFNLAHKWIMGNYMVYQKTGHMWEKVEI</sequence>
<dbReference type="OrthoDB" id="3542292at2759"/>
<evidence type="ECO:0000256" key="1">
    <source>
        <dbReference type="ARBA" id="ARBA00005615"/>
    </source>
</evidence>
<evidence type="ECO:0000256" key="4">
    <source>
        <dbReference type="ARBA" id="ARBA00022801"/>
    </source>
</evidence>
<keyword evidence="8" id="KW-1185">Reference proteome</keyword>
<dbReference type="Proteomes" id="UP000274756">
    <property type="component" value="Unassembled WGS sequence"/>
</dbReference>
<dbReference type="GO" id="GO:0005993">
    <property type="term" value="P:trehalose catabolic process"/>
    <property type="evidence" value="ECO:0007669"/>
    <property type="project" value="TreeGrafter"/>
</dbReference>
<dbReference type="PROSITE" id="PS00927">
    <property type="entry name" value="TREHALASE_1"/>
    <property type="match status" value="1"/>
</dbReference>
<dbReference type="InterPro" id="IPR018232">
    <property type="entry name" value="Glyco_hydro_37_CS"/>
</dbReference>